<name>A0A0F9KBH8_9ZZZZ</name>
<dbReference type="EMBL" id="LAZR01009535">
    <property type="protein sequence ID" value="KKM72046.1"/>
    <property type="molecule type" value="Genomic_DNA"/>
</dbReference>
<evidence type="ECO:0008006" key="2">
    <source>
        <dbReference type="Google" id="ProtNLM"/>
    </source>
</evidence>
<gene>
    <name evidence="1" type="ORF">LCGC14_1424470</name>
</gene>
<evidence type="ECO:0000313" key="1">
    <source>
        <dbReference type="EMBL" id="KKM72046.1"/>
    </source>
</evidence>
<reference evidence="1" key="1">
    <citation type="journal article" date="2015" name="Nature">
        <title>Complex archaea that bridge the gap between prokaryotes and eukaryotes.</title>
        <authorList>
            <person name="Spang A."/>
            <person name="Saw J.H."/>
            <person name="Jorgensen S.L."/>
            <person name="Zaremba-Niedzwiedzka K."/>
            <person name="Martijn J."/>
            <person name="Lind A.E."/>
            <person name="van Eijk R."/>
            <person name="Schleper C."/>
            <person name="Guy L."/>
            <person name="Ettema T.J."/>
        </authorList>
    </citation>
    <scope>NUCLEOTIDE SEQUENCE</scope>
</reference>
<comment type="caution">
    <text evidence="1">The sequence shown here is derived from an EMBL/GenBank/DDBJ whole genome shotgun (WGS) entry which is preliminary data.</text>
</comment>
<proteinExistence type="predicted"/>
<organism evidence="1">
    <name type="scientific">marine sediment metagenome</name>
    <dbReference type="NCBI Taxonomy" id="412755"/>
    <lineage>
        <taxon>unclassified sequences</taxon>
        <taxon>metagenomes</taxon>
        <taxon>ecological metagenomes</taxon>
    </lineage>
</organism>
<protein>
    <recommendedName>
        <fullName evidence="2">DUF1737 domain-containing protein</fullName>
    </recommendedName>
</protein>
<dbReference type="AlphaFoldDB" id="A0A0F9KBH8"/>
<accession>A0A0F9KBH8</accession>
<sequence length="66" mass="7429">MKEYTLLHGTDAEVASRLNQCVRQGWEPIHFAMAADHNVNRFGILLVREDRKPGTIKGRLGEGRPA</sequence>